<feature type="compositionally biased region" description="Polar residues" evidence="1">
    <location>
        <begin position="10"/>
        <end position="22"/>
    </location>
</feature>
<sequence length="111" mass="12085">MRPAKILRPPSQSDWTPRNSPDTEPDRNGVPTRSPDCVSDKLGSSLIPMPRMEKIVQTAKLAVNAAVLVQRTRSACSAVPLGEVTNVAIGGSPVRRMSKGRVTQRVRTILR</sequence>
<keyword evidence="3" id="KW-1185">Reference proteome</keyword>
<dbReference type="EMBL" id="CP028843">
    <property type="protein sequence ID" value="AWB24499.1"/>
    <property type="molecule type" value="Genomic_DNA"/>
</dbReference>
<dbReference type="AlphaFoldDB" id="A0A2R4WSI6"/>
<dbReference type="Proteomes" id="UP000244755">
    <property type="component" value="Chromosome 1"/>
</dbReference>
<evidence type="ECO:0000313" key="3">
    <source>
        <dbReference type="Proteomes" id="UP000244755"/>
    </source>
</evidence>
<accession>A0A2R4WSI6</accession>
<reference evidence="2 3" key="1">
    <citation type="submission" date="2018-04" db="EMBL/GenBank/DDBJ databases">
        <title>Methylobacterium sp. PR1016A genome.</title>
        <authorList>
            <person name="Park W."/>
        </authorList>
    </citation>
    <scope>NUCLEOTIDE SEQUENCE [LARGE SCALE GENOMIC DNA]</scope>
    <source>
        <strain evidence="2 3">PR1016A</strain>
    </source>
</reference>
<feature type="region of interest" description="Disordered" evidence="1">
    <location>
        <begin position="1"/>
        <end position="44"/>
    </location>
</feature>
<dbReference type="RefSeq" id="WP_099956227.1">
    <property type="nucleotide sequence ID" value="NZ_CP028843.1"/>
</dbReference>
<proteinExistence type="predicted"/>
<gene>
    <name evidence="2" type="ORF">DA075_29565</name>
</gene>
<evidence type="ECO:0000313" key="2">
    <source>
        <dbReference type="EMBL" id="AWB24499.1"/>
    </source>
</evidence>
<evidence type="ECO:0000256" key="1">
    <source>
        <dbReference type="SAM" id="MobiDB-lite"/>
    </source>
</evidence>
<name>A0A2R4WSI6_9HYPH</name>
<protein>
    <submittedName>
        <fullName evidence="2">Uncharacterized protein</fullName>
    </submittedName>
</protein>
<organism evidence="2 3">
    <name type="scientific">Methylobacterium currus</name>
    <dbReference type="NCBI Taxonomy" id="2051553"/>
    <lineage>
        <taxon>Bacteria</taxon>
        <taxon>Pseudomonadati</taxon>
        <taxon>Pseudomonadota</taxon>
        <taxon>Alphaproteobacteria</taxon>
        <taxon>Hyphomicrobiales</taxon>
        <taxon>Methylobacteriaceae</taxon>
        <taxon>Methylobacterium</taxon>
    </lineage>
</organism>
<dbReference type="KEGG" id="mee:DA075_29565"/>